<dbReference type="AlphaFoldDB" id="A0A183DK95"/>
<dbReference type="GO" id="GO:0003993">
    <property type="term" value="F:acid phosphatase activity"/>
    <property type="evidence" value="ECO:0007669"/>
    <property type="project" value="InterPro"/>
</dbReference>
<sequence>MWVTWLTYNNTFLSLVEYGIGDFRWTAQGNSTLFTDGGKLKRKRYIHRVLLTDLKPGTEYQYHVGSEYGWSSIYRLRALQERKDGGYIYGVYGDLGSVNARSLGKIQQQAQRAEIDVVLHAGQY</sequence>
<name>A0A183DK95_9BILA</name>
<protein>
    <submittedName>
        <fullName evidence="4">Pur_ac_phosph_N domain-containing protein</fullName>
    </submittedName>
</protein>
<dbReference type="GO" id="GO:0046872">
    <property type="term" value="F:metal ion binding"/>
    <property type="evidence" value="ECO:0007669"/>
    <property type="project" value="InterPro"/>
</dbReference>
<feature type="domain" description="Purple acid phosphatase N-terminal" evidence="1">
    <location>
        <begin position="1"/>
        <end position="77"/>
    </location>
</feature>
<proteinExistence type="predicted"/>
<dbReference type="InterPro" id="IPR015914">
    <property type="entry name" value="PAPs_N"/>
</dbReference>
<organism evidence="4">
    <name type="scientific">Gongylonema pulchrum</name>
    <dbReference type="NCBI Taxonomy" id="637853"/>
    <lineage>
        <taxon>Eukaryota</taxon>
        <taxon>Metazoa</taxon>
        <taxon>Ecdysozoa</taxon>
        <taxon>Nematoda</taxon>
        <taxon>Chromadorea</taxon>
        <taxon>Rhabditida</taxon>
        <taxon>Spirurina</taxon>
        <taxon>Spiruromorpha</taxon>
        <taxon>Spiruroidea</taxon>
        <taxon>Gongylonematidae</taxon>
        <taxon>Gongylonema</taxon>
    </lineage>
</organism>
<evidence type="ECO:0000313" key="2">
    <source>
        <dbReference type="EMBL" id="VDK68560.1"/>
    </source>
</evidence>
<dbReference type="Gene3D" id="2.60.40.380">
    <property type="entry name" value="Purple acid phosphatase-like, N-terminal"/>
    <property type="match status" value="1"/>
</dbReference>
<dbReference type="Pfam" id="PF16656">
    <property type="entry name" value="Pur_ac_phosph_N"/>
    <property type="match status" value="1"/>
</dbReference>
<dbReference type="PANTHER" id="PTHR45867:SF3">
    <property type="entry name" value="ACID PHOSPHATASE TYPE 7"/>
    <property type="match status" value="1"/>
</dbReference>
<dbReference type="Proteomes" id="UP000271098">
    <property type="component" value="Unassembled WGS sequence"/>
</dbReference>
<dbReference type="EMBL" id="UYRT01028874">
    <property type="protein sequence ID" value="VDK68560.1"/>
    <property type="molecule type" value="Genomic_DNA"/>
</dbReference>
<evidence type="ECO:0000313" key="3">
    <source>
        <dbReference type="Proteomes" id="UP000271098"/>
    </source>
</evidence>
<dbReference type="InterPro" id="IPR008963">
    <property type="entry name" value="Purple_acid_Pase-like_N"/>
</dbReference>
<gene>
    <name evidence="2" type="ORF">GPUH_LOCUS9141</name>
</gene>
<reference evidence="2 3" key="2">
    <citation type="submission" date="2018-11" db="EMBL/GenBank/DDBJ databases">
        <authorList>
            <consortium name="Pathogen Informatics"/>
        </authorList>
    </citation>
    <scope>NUCLEOTIDE SEQUENCE [LARGE SCALE GENOMIC DNA]</scope>
</reference>
<dbReference type="PANTHER" id="PTHR45867">
    <property type="entry name" value="PURPLE ACID PHOSPHATASE"/>
    <property type="match status" value="1"/>
</dbReference>
<reference evidence="4" key="1">
    <citation type="submission" date="2016-06" db="UniProtKB">
        <authorList>
            <consortium name="WormBaseParasite"/>
        </authorList>
    </citation>
    <scope>IDENTIFICATION</scope>
</reference>
<dbReference type="SUPFAM" id="SSF49363">
    <property type="entry name" value="Purple acid phosphatase, N-terminal domain"/>
    <property type="match status" value="1"/>
</dbReference>
<accession>A0A183DK95</accession>
<dbReference type="WBParaSite" id="GPUH_0000914601-mRNA-1">
    <property type="protein sequence ID" value="GPUH_0000914601-mRNA-1"/>
    <property type="gene ID" value="GPUH_0000914601"/>
</dbReference>
<dbReference type="OrthoDB" id="45007at2759"/>
<evidence type="ECO:0000259" key="1">
    <source>
        <dbReference type="Pfam" id="PF16656"/>
    </source>
</evidence>
<keyword evidence="3" id="KW-1185">Reference proteome</keyword>
<evidence type="ECO:0000313" key="4">
    <source>
        <dbReference type="WBParaSite" id="GPUH_0000914601-mRNA-1"/>
    </source>
</evidence>